<keyword evidence="2" id="KW-0812">Transmembrane</keyword>
<name>A0AAC9LHL2_9PSEU</name>
<feature type="transmembrane region" description="Helical" evidence="2">
    <location>
        <begin position="213"/>
        <end position="232"/>
    </location>
</feature>
<dbReference type="Proteomes" id="UP000185511">
    <property type="component" value="Chromosome"/>
</dbReference>
<dbReference type="EMBL" id="CP016076">
    <property type="protein sequence ID" value="APU17055.1"/>
    <property type="molecule type" value="Genomic_DNA"/>
</dbReference>
<keyword evidence="4" id="KW-1185">Reference proteome</keyword>
<evidence type="ECO:0000256" key="2">
    <source>
        <dbReference type="SAM" id="Phobius"/>
    </source>
</evidence>
<feature type="compositionally biased region" description="Basic and acidic residues" evidence="1">
    <location>
        <begin position="490"/>
        <end position="504"/>
    </location>
</feature>
<gene>
    <name evidence="3" type="ORF">UA74_25220</name>
</gene>
<evidence type="ECO:0000313" key="4">
    <source>
        <dbReference type="Proteomes" id="UP000185511"/>
    </source>
</evidence>
<dbReference type="RefSeq" id="WP_083683622.1">
    <property type="nucleotide sequence ID" value="NZ_CP016076.1"/>
</dbReference>
<feature type="transmembrane region" description="Helical" evidence="2">
    <location>
        <begin position="345"/>
        <end position="364"/>
    </location>
</feature>
<sequence length="673" mass="71331">MITTLLLVGVLLLLAAGFRALRRRAARRRAESGLTRPAGRARRRALAVVVAVLGAQIILGAPANAQNDGCRVAPNPERPGAGMVGAFDPAPMGTGQPGSVYDEVGYAGLVWHTYDLGCGPEGMRNPNALIDTWAGNQLFNVGKNLVSATNGLHYALLDGDLMGPLDGLITTGTNALYDTVYTPLFGILAIVLGILMFRQIWRGDLAGISRRGMWALAAIWLAAATYLTPLIYTNLLDDILITGTSAVQAGFLEEVDVDERNALPELLHERVVYDNWLRGEFGATDAPQAEALGRDLVLAQAWTKEEVAAGLDAEAPDEKQAAFHAIADQMGSSYGYFQGVDGSRMGAGFLAMIQGFAYALFQLLAKAAILLAQVLLRVLILAGPIIGLIAMIQHEVLRRVGRAVGAALLNVVVVSALAGVHTLILTWLFNSASGLSLLAQMLLAILITVVLFMIVKPFRRMWQMVELSAGAVGGSLPKGPPGLFRKRGEKQRTPQDEFWDQVRESDEDDSTAPTRGRQRIRPEAANPATVTAERMDRTTVTANTGIGSASAEALPAGRSDGAPALPPGVGGAAPYAAGGSPPRASTADRAAAGGMPPRSSRVVDTSPVSGGWDRREEDAVVLPSRMSSEPGVPGRGPVASPRRAEMEVVQGRPVFVVYRPSRGLEVREGGDVR</sequence>
<dbReference type="AlphaFoldDB" id="A0AAC9LHL2"/>
<organism evidence="3 4">
    <name type="scientific">Actinoalloteichus fjordicus</name>
    <dbReference type="NCBI Taxonomy" id="1612552"/>
    <lineage>
        <taxon>Bacteria</taxon>
        <taxon>Bacillati</taxon>
        <taxon>Actinomycetota</taxon>
        <taxon>Actinomycetes</taxon>
        <taxon>Pseudonocardiales</taxon>
        <taxon>Pseudonocardiaceae</taxon>
        <taxon>Actinoalloteichus</taxon>
    </lineage>
</organism>
<evidence type="ECO:0008006" key="5">
    <source>
        <dbReference type="Google" id="ProtNLM"/>
    </source>
</evidence>
<reference evidence="4" key="1">
    <citation type="submission" date="2016-06" db="EMBL/GenBank/DDBJ databases">
        <title>Complete genome sequence of Actinoalloteichus fjordicus DSM 46855 (=ADI127-17), type strain of the new species Actinoalloteichus fjordicus.</title>
        <authorList>
            <person name="Ruckert C."/>
            <person name="Nouioui I."/>
            <person name="Willmese J."/>
            <person name="van Wezel G."/>
            <person name="Klenk H.-P."/>
            <person name="Kalinowski J."/>
            <person name="Zotchev S.B."/>
        </authorList>
    </citation>
    <scope>NUCLEOTIDE SEQUENCE [LARGE SCALE GENOMIC DNA]</scope>
    <source>
        <strain evidence="4">ADI127-7</strain>
    </source>
</reference>
<feature type="compositionally biased region" description="Low complexity" evidence="1">
    <location>
        <begin position="572"/>
        <end position="582"/>
    </location>
</feature>
<evidence type="ECO:0000256" key="1">
    <source>
        <dbReference type="SAM" id="MobiDB-lite"/>
    </source>
</evidence>
<feature type="region of interest" description="Disordered" evidence="1">
    <location>
        <begin position="478"/>
        <end position="538"/>
    </location>
</feature>
<accession>A0AAC9LHL2</accession>
<evidence type="ECO:0000313" key="3">
    <source>
        <dbReference type="EMBL" id="APU17055.1"/>
    </source>
</evidence>
<protein>
    <recommendedName>
        <fullName evidence="5">Magnesium transporter</fullName>
    </recommendedName>
</protein>
<feature type="transmembrane region" description="Helical" evidence="2">
    <location>
        <begin position="180"/>
        <end position="201"/>
    </location>
</feature>
<proteinExistence type="predicted"/>
<feature type="transmembrane region" description="Helical" evidence="2">
    <location>
        <begin position="404"/>
        <end position="429"/>
    </location>
</feature>
<feature type="transmembrane region" description="Helical" evidence="2">
    <location>
        <begin position="370"/>
        <end position="392"/>
    </location>
</feature>
<dbReference type="KEGG" id="acad:UA74_25220"/>
<feature type="transmembrane region" description="Helical" evidence="2">
    <location>
        <begin position="435"/>
        <end position="455"/>
    </location>
</feature>
<feature type="region of interest" description="Disordered" evidence="1">
    <location>
        <begin position="551"/>
        <end position="645"/>
    </location>
</feature>
<keyword evidence="2" id="KW-1133">Transmembrane helix</keyword>
<keyword evidence="2" id="KW-0472">Membrane</keyword>
<feature type="transmembrane region" description="Helical" evidence="2">
    <location>
        <begin position="44"/>
        <end position="61"/>
    </location>
</feature>